<dbReference type="PANTHER" id="PTHR24198">
    <property type="entry name" value="ANKYRIN REPEAT AND PROTEIN KINASE DOMAIN-CONTAINING PROTEIN"/>
    <property type="match status" value="1"/>
</dbReference>
<dbReference type="SMART" id="SM00969">
    <property type="entry name" value="SOCS_box"/>
    <property type="match status" value="1"/>
</dbReference>
<dbReference type="InterPro" id="IPR036770">
    <property type="entry name" value="Ankyrin_rpt-contain_sf"/>
</dbReference>
<dbReference type="GO" id="GO:0005737">
    <property type="term" value="C:cytoplasm"/>
    <property type="evidence" value="ECO:0007669"/>
    <property type="project" value="TreeGrafter"/>
</dbReference>
<dbReference type="SUPFAM" id="SSF48403">
    <property type="entry name" value="Ankyrin repeat"/>
    <property type="match status" value="2"/>
</dbReference>
<dbReference type="Pfam" id="PF12796">
    <property type="entry name" value="Ank_2"/>
    <property type="match status" value="3"/>
</dbReference>
<dbReference type="PROSITE" id="PS50297">
    <property type="entry name" value="ANK_REP_REGION"/>
    <property type="match status" value="2"/>
</dbReference>
<dbReference type="PROSITE" id="PS50225">
    <property type="entry name" value="SOCS"/>
    <property type="match status" value="1"/>
</dbReference>
<dbReference type="SMART" id="SM00248">
    <property type="entry name" value="ANK"/>
    <property type="match status" value="10"/>
</dbReference>
<evidence type="ECO:0000259" key="4">
    <source>
        <dbReference type="PROSITE" id="PS50225"/>
    </source>
</evidence>
<evidence type="ECO:0000256" key="3">
    <source>
        <dbReference type="PROSITE-ProRule" id="PRU00023"/>
    </source>
</evidence>
<keyword evidence="1" id="KW-0677">Repeat</keyword>
<dbReference type="Gene3D" id="1.25.40.20">
    <property type="entry name" value="Ankyrin repeat-containing domain"/>
    <property type="match status" value="3"/>
</dbReference>
<dbReference type="EMBL" id="UYYF01005028">
    <property type="protein sequence ID" value="VDN07929.1"/>
    <property type="molecule type" value="Genomic_DNA"/>
</dbReference>
<dbReference type="AlphaFoldDB" id="A0A0N5DAQ3"/>
<feature type="repeat" description="ANK" evidence="3">
    <location>
        <begin position="152"/>
        <end position="184"/>
    </location>
</feature>
<evidence type="ECO:0000256" key="2">
    <source>
        <dbReference type="ARBA" id="ARBA00023043"/>
    </source>
</evidence>
<dbReference type="WBParaSite" id="TCLT_0001025801-mRNA-1">
    <property type="protein sequence ID" value="TCLT_0001025801-mRNA-1"/>
    <property type="gene ID" value="TCLT_0001025801"/>
</dbReference>
<keyword evidence="6" id="KW-1185">Reference proteome</keyword>
<feature type="repeat" description="ANK" evidence="3">
    <location>
        <begin position="223"/>
        <end position="255"/>
    </location>
</feature>
<evidence type="ECO:0000313" key="7">
    <source>
        <dbReference type="WBParaSite" id="TCLT_0001025801-mRNA-1"/>
    </source>
</evidence>
<dbReference type="OrthoDB" id="366390at2759"/>
<evidence type="ECO:0000313" key="6">
    <source>
        <dbReference type="Proteomes" id="UP000276776"/>
    </source>
</evidence>
<accession>A0A0N5DAQ3</accession>
<dbReference type="STRING" id="103827.A0A0N5DAQ3"/>
<dbReference type="InterPro" id="IPR002110">
    <property type="entry name" value="Ankyrin_rpt"/>
</dbReference>
<organism evidence="7">
    <name type="scientific">Thelazia callipaeda</name>
    <name type="common">Oriental eyeworm</name>
    <name type="synonym">Parasitic nematode</name>
    <dbReference type="NCBI Taxonomy" id="103827"/>
    <lineage>
        <taxon>Eukaryota</taxon>
        <taxon>Metazoa</taxon>
        <taxon>Ecdysozoa</taxon>
        <taxon>Nematoda</taxon>
        <taxon>Chromadorea</taxon>
        <taxon>Rhabditida</taxon>
        <taxon>Spirurina</taxon>
        <taxon>Spiruromorpha</taxon>
        <taxon>Thelazioidea</taxon>
        <taxon>Thelaziidae</taxon>
        <taxon>Thelazia</taxon>
    </lineage>
</organism>
<gene>
    <name evidence="5" type="ORF">TCLT_LOCUS10247</name>
</gene>
<proteinExistence type="predicted"/>
<feature type="domain" description="SOCS box" evidence="4">
    <location>
        <begin position="500"/>
        <end position="546"/>
    </location>
</feature>
<dbReference type="SUPFAM" id="SSF158235">
    <property type="entry name" value="SOCS box-like"/>
    <property type="match status" value="1"/>
</dbReference>
<sequence length="552" mass="61767">MKKKVIVHEEAITVESSVTIGVACRLGNVELTRQLLLTGHRLFPDDRCWWPLHEAAYGLHLDCCKVLIDSGLCNVNAQAHDSVTPLMLVCRSTARCNEALKVARYLLDNGADPNLTTLDEMTPLIQAIKSKNRRLASLLIERGANPLAVWYDGWSALHESANVHDLIMMRQLINLGADVFAVDTHKHTPLMVAVQENFFEGTKLLLKAAAERAAELANIPISQGLTCVMAAADGGFVDILRLLINYGANCNITRHPMWDDDDSHLHPIAAAALKNHLECVDLLIPHVNKEILKRTEVDPVSAAAYSGSYECLCLLLDAGFSTEVPMRSCEQVGMIIPYLRPIFSRQYHTALREAVRKGFTSIVKKLIEAGAKMIYVETCFSPFLFSFRNRIDPAILYLFLENDVDINAMSVERLCDVPDALVCALGSFNRRQLLLLLRCGLDPSLKNWCRCRNGYSLLYDVMQTTYVENIDKLMKLLVLFSPGIPSCCDEVAQIVGTSPEVPSLLHLCRLTVRKFFSTSKLLLGRFLDDIVVPYNLKDYMTFRFIPEDLLPS</sequence>
<evidence type="ECO:0000256" key="1">
    <source>
        <dbReference type="ARBA" id="ARBA00022737"/>
    </source>
</evidence>
<evidence type="ECO:0000313" key="5">
    <source>
        <dbReference type="EMBL" id="VDN07929.1"/>
    </source>
</evidence>
<dbReference type="Proteomes" id="UP000276776">
    <property type="component" value="Unassembled WGS sequence"/>
</dbReference>
<dbReference type="PANTHER" id="PTHR24198:SF190">
    <property type="entry name" value="DYNEIN HEAVY CHAIN 12, AXONEMAL-LIKE"/>
    <property type="match status" value="1"/>
</dbReference>
<dbReference type="InterPro" id="IPR001496">
    <property type="entry name" value="SOCS_box"/>
</dbReference>
<dbReference type="OMA" id="GQENFTG"/>
<dbReference type="InterPro" id="IPR036036">
    <property type="entry name" value="SOCS_box-like_dom_sf"/>
</dbReference>
<name>A0A0N5DAQ3_THECL</name>
<reference evidence="7" key="1">
    <citation type="submission" date="2017-02" db="UniProtKB">
        <authorList>
            <consortium name="WormBaseParasite"/>
        </authorList>
    </citation>
    <scope>IDENTIFICATION</scope>
</reference>
<dbReference type="GO" id="GO:0035556">
    <property type="term" value="P:intracellular signal transduction"/>
    <property type="evidence" value="ECO:0007669"/>
    <property type="project" value="InterPro"/>
</dbReference>
<keyword evidence="2 3" id="KW-0040">ANK repeat</keyword>
<reference evidence="5 6" key="2">
    <citation type="submission" date="2018-11" db="EMBL/GenBank/DDBJ databases">
        <authorList>
            <consortium name="Pathogen Informatics"/>
        </authorList>
    </citation>
    <scope>NUCLEOTIDE SEQUENCE [LARGE SCALE GENOMIC DNA]</scope>
</reference>
<protein>
    <submittedName>
        <fullName evidence="7">SOCS box domain-containing protein</fullName>
    </submittedName>
</protein>
<dbReference type="PROSITE" id="PS50088">
    <property type="entry name" value="ANK_REPEAT"/>
    <property type="match status" value="2"/>
</dbReference>